<dbReference type="InterPro" id="IPR013783">
    <property type="entry name" value="Ig-like_fold"/>
</dbReference>
<comment type="caution">
    <text evidence="2">The sequence shown here is derived from an EMBL/GenBank/DDBJ whole genome shotgun (WGS) entry which is preliminary data.</text>
</comment>
<dbReference type="InterPro" id="IPR014010">
    <property type="entry name" value="REJ_dom"/>
</dbReference>
<dbReference type="Pfam" id="PF21027">
    <property type="entry name" value="Sde0182_C"/>
    <property type="match status" value="1"/>
</dbReference>
<name>A0ABT6TEB1_9BACL</name>
<dbReference type="Proteomes" id="UP001161691">
    <property type="component" value="Unassembled WGS sequence"/>
</dbReference>
<dbReference type="RefSeq" id="WP_282908104.1">
    <property type="nucleotide sequence ID" value="NZ_JAGRPV010000001.1"/>
</dbReference>
<proteinExistence type="predicted"/>
<dbReference type="Pfam" id="PF07632">
    <property type="entry name" value="Sde182_NH-like"/>
    <property type="match status" value="1"/>
</dbReference>
<keyword evidence="3" id="KW-1185">Reference proteome</keyword>
<dbReference type="InterPro" id="IPR048527">
    <property type="entry name" value="Sde182_C"/>
</dbReference>
<feature type="domain" description="REJ" evidence="1">
    <location>
        <begin position="334"/>
        <end position="441"/>
    </location>
</feature>
<evidence type="ECO:0000313" key="3">
    <source>
        <dbReference type="Proteomes" id="UP001161691"/>
    </source>
</evidence>
<sequence>MVTRTRVMVLTDISSLHRGWKEPDDTQSLVRLLLYANDLELEGLVATYSKHWDGEVKADYIEKIVKAYGEVRANLQLHDNRYPDEADLLGMIKAGNPCDGPDNVGDGHRTEGSDWIEAAICKEDDRPLWVTVWGGTTDLAQALWQAETRLGADRFRERLGQLRVYSVVDQYAMGSWVRDRYPELFYIRSRQGIRGMYKGGDASLVSDEWLRRYVTEGHGALGAAYPHYDGGDIYSRTVKGIKEGDSPSFLYLLPNGLGDSERPEWGSWGGRFIRDLGPKSGEVNRHYVDAEEFAGEGIHPDEVYWSSVYRWRDAFQRSFQARMDWCVLPSERGGREPICLISGPRERTVLSGASVELDGSASYDPRNRSLSYCWQVYEEAGTYRGTTTDLVGDRSSLVRLRAPNVSEPVTIHLILAVTNDGDPPLTSYGRVVLTVRPEAAL</sequence>
<accession>A0ABT6TEB1</accession>
<evidence type="ECO:0000259" key="1">
    <source>
        <dbReference type="PROSITE" id="PS51111"/>
    </source>
</evidence>
<dbReference type="PROSITE" id="PS51111">
    <property type="entry name" value="REJ"/>
    <property type="match status" value="1"/>
</dbReference>
<dbReference type="InterPro" id="IPR036452">
    <property type="entry name" value="Ribo_hydro-like"/>
</dbReference>
<dbReference type="Gene3D" id="3.90.245.10">
    <property type="entry name" value="Ribonucleoside hydrolase-like"/>
    <property type="match status" value="1"/>
</dbReference>
<organism evidence="2 3">
    <name type="scientific">Cohnella hashimotonis</name>
    <dbReference type="NCBI Taxonomy" id="2826895"/>
    <lineage>
        <taxon>Bacteria</taxon>
        <taxon>Bacillati</taxon>
        <taxon>Bacillota</taxon>
        <taxon>Bacilli</taxon>
        <taxon>Bacillales</taxon>
        <taxon>Paenibacillaceae</taxon>
        <taxon>Cohnella</taxon>
    </lineage>
</organism>
<reference evidence="2" key="1">
    <citation type="submission" date="2023-04" db="EMBL/GenBank/DDBJ databases">
        <title>Comparative genomic analysis of Cohnella hashimotonis sp. nov., isolated from the International Space Station.</title>
        <authorList>
            <person name="Venkateswaran K."/>
            <person name="Simpson A."/>
        </authorList>
    </citation>
    <scope>NUCLEOTIDE SEQUENCE</scope>
    <source>
        <strain evidence="2">F6_2S_P_1</strain>
    </source>
</reference>
<dbReference type="SUPFAM" id="SSF53590">
    <property type="entry name" value="Nucleoside hydrolase"/>
    <property type="match status" value="1"/>
</dbReference>
<dbReference type="Gene3D" id="2.60.40.10">
    <property type="entry name" value="Immunoglobulins"/>
    <property type="match status" value="1"/>
</dbReference>
<protein>
    <submittedName>
        <fullName evidence="2">DUF1593 domain-containing protein</fullName>
    </submittedName>
</protein>
<dbReference type="InterPro" id="IPR011483">
    <property type="entry name" value="Sde182_NH-like"/>
</dbReference>
<gene>
    <name evidence="2" type="ORF">KB449_09285</name>
</gene>
<evidence type="ECO:0000313" key="2">
    <source>
        <dbReference type="EMBL" id="MDI4645152.1"/>
    </source>
</evidence>
<dbReference type="EMBL" id="JAGRPV010000001">
    <property type="protein sequence ID" value="MDI4645152.1"/>
    <property type="molecule type" value="Genomic_DNA"/>
</dbReference>